<feature type="domain" description="CAAX prenyl protease 2/Lysostaphin resistance protein A-like" evidence="1">
    <location>
        <begin position="213"/>
        <end position="293"/>
    </location>
</feature>
<dbReference type="GO" id="GO:0008237">
    <property type="term" value="F:metallopeptidase activity"/>
    <property type="evidence" value="ECO:0007669"/>
    <property type="project" value="UniProtKB-KW"/>
</dbReference>
<keyword evidence="2" id="KW-0645">Protease</keyword>
<gene>
    <name evidence="2" type="ORF">ENP47_10350</name>
</gene>
<comment type="caution">
    <text evidence="2">The sequence shown here is derived from an EMBL/GenBank/DDBJ whole genome shotgun (WGS) entry which is preliminary data.</text>
</comment>
<evidence type="ECO:0000259" key="1">
    <source>
        <dbReference type="Pfam" id="PF02517"/>
    </source>
</evidence>
<dbReference type="Pfam" id="PF02517">
    <property type="entry name" value="Rce1-like"/>
    <property type="match status" value="1"/>
</dbReference>
<dbReference type="AlphaFoldDB" id="A0A7C1K080"/>
<accession>A0A7C1K080</accession>
<proteinExistence type="predicted"/>
<keyword evidence="2" id="KW-0482">Metalloprotease</keyword>
<dbReference type="GO" id="GO:0006508">
    <property type="term" value="P:proteolysis"/>
    <property type="evidence" value="ECO:0007669"/>
    <property type="project" value="UniProtKB-KW"/>
</dbReference>
<organism evidence="2">
    <name type="scientific">Thermomicrobium roseum</name>
    <dbReference type="NCBI Taxonomy" id="500"/>
    <lineage>
        <taxon>Bacteria</taxon>
        <taxon>Pseudomonadati</taxon>
        <taxon>Thermomicrobiota</taxon>
        <taxon>Thermomicrobia</taxon>
        <taxon>Thermomicrobiales</taxon>
        <taxon>Thermomicrobiaceae</taxon>
        <taxon>Thermomicrobium</taxon>
    </lineage>
</organism>
<dbReference type="GO" id="GO:0080120">
    <property type="term" value="P:CAAX-box protein maturation"/>
    <property type="evidence" value="ECO:0007669"/>
    <property type="project" value="UniProtKB-ARBA"/>
</dbReference>
<dbReference type="EMBL" id="DSJL01000011">
    <property type="protein sequence ID" value="HEF65983.1"/>
    <property type="molecule type" value="Genomic_DNA"/>
</dbReference>
<sequence length="302" mass="32064">MIELIAIVLLGATARAMAEAGVRLAWARWVIHGAVLGVGSLSLGLGVLAFLTGEPRLAARASGAAIGLLLAWWPPYRRLWARWIAINPTSLLDALGLAAIQGTIGLFVGALLQPGTIPSLEVSKEQLLGQALAEVALALVLIGFPFSRHWQSAVDRLGLRWPSRRDLLGAVLFTAGMFGLSLLTGLLAGLLQPGVVARIEERMLPVTTEFGSPAWALALGILAGVGEELLFRGAVQPRYGLLLTALLFTVVHVQYELSIVTLGVFGLAILLGIERRRLGTSACIVTHALYDAIAVLLQNALR</sequence>
<protein>
    <submittedName>
        <fullName evidence="2">CPBP family intramembrane metalloprotease</fullName>
    </submittedName>
</protein>
<evidence type="ECO:0000313" key="2">
    <source>
        <dbReference type="EMBL" id="HEF65983.1"/>
    </source>
</evidence>
<reference evidence="2" key="1">
    <citation type="journal article" date="2020" name="mSystems">
        <title>Genome- and Community-Level Interaction Insights into Carbon Utilization and Element Cycling Functions of Hydrothermarchaeota in Hydrothermal Sediment.</title>
        <authorList>
            <person name="Zhou Z."/>
            <person name="Liu Y."/>
            <person name="Xu W."/>
            <person name="Pan J."/>
            <person name="Luo Z.H."/>
            <person name="Li M."/>
        </authorList>
    </citation>
    <scope>NUCLEOTIDE SEQUENCE [LARGE SCALE GENOMIC DNA]</scope>
    <source>
        <strain evidence="2">SpSt-222</strain>
    </source>
</reference>
<dbReference type="InterPro" id="IPR003675">
    <property type="entry name" value="Rce1/LyrA-like_dom"/>
</dbReference>
<name>A0A7C1K080_THERO</name>
<dbReference type="GO" id="GO:0004175">
    <property type="term" value="F:endopeptidase activity"/>
    <property type="evidence" value="ECO:0007669"/>
    <property type="project" value="UniProtKB-ARBA"/>
</dbReference>
<keyword evidence="2" id="KW-0378">Hydrolase</keyword>